<name>A0AAD4CTY7_ASPNN</name>
<dbReference type="PROSITE" id="PS51782">
    <property type="entry name" value="LYSM"/>
    <property type="match status" value="2"/>
</dbReference>
<sequence length="117" mass="12919">MTCKEVLDKNDLTVAEFYAWNPAVGPECGNMWPNYRYCIRGPEATSTGTGPSVPGPTQSGIPENCEKWHVTKENDTCPKVVKEYGITLEQFYRNTAVQNDCADGFWKGNAYCVAVSG</sequence>
<dbReference type="InterPro" id="IPR052210">
    <property type="entry name" value="LysM1-like"/>
</dbReference>
<dbReference type="InterPro" id="IPR018392">
    <property type="entry name" value="LysM"/>
</dbReference>
<dbReference type="GO" id="GO:0008061">
    <property type="term" value="F:chitin binding"/>
    <property type="evidence" value="ECO:0007669"/>
    <property type="project" value="UniProtKB-KW"/>
</dbReference>
<proteinExistence type="predicted"/>
<reference evidence="4" key="1">
    <citation type="journal article" date="2019" name="Beilstein J. Org. Chem.">
        <title>Nanangenines: drimane sesquiterpenoids as the dominant metabolite cohort of a novel Australian fungus, Aspergillus nanangensis.</title>
        <authorList>
            <person name="Lacey H.J."/>
            <person name="Gilchrist C.L.M."/>
            <person name="Crombie A."/>
            <person name="Kalaitzis J.A."/>
            <person name="Vuong D."/>
            <person name="Rutledge P.J."/>
            <person name="Turner P."/>
            <person name="Pitt J.I."/>
            <person name="Lacey E."/>
            <person name="Chooi Y.H."/>
            <person name="Piggott A.M."/>
        </authorList>
    </citation>
    <scope>NUCLEOTIDE SEQUENCE</scope>
    <source>
        <strain evidence="4">MST-FP2251</strain>
    </source>
</reference>
<feature type="domain" description="LysM" evidence="3">
    <location>
        <begin position="1"/>
        <end position="39"/>
    </location>
</feature>
<evidence type="ECO:0000259" key="3">
    <source>
        <dbReference type="PROSITE" id="PS51782"/>
    </source>
</evidence>
<accession>A0AAD4CTY7</accession>
<dbReference type="InterPro" id="IPR036779">
    <property type="entry name" value="LysM_dom_sf"/>
</dbReference>
<organism evidence="4 5">
    <name type="scientific">Aspergillus nanangensis</name>
    <dbReference type="NCBI Taxonomy" id="2582783"/>
    <lineage>
        <taxon>Eukaryota</taxon>
        <taxon>Fungi</taxon>
        <taxon>Dikarya</taxon>
        <taxon>Ascomycota</taxon>
        <taxon>Pezizomycotina</taxon>
        <taxon>Eurotiomycetes</taxon>
        <taxon>Eurotiomycetidae</taxon>
        <taxon>Eurotiales</taxon>
        <taxon>Aspergillaceae</taxon>
        <taxon>Aspergillus</taxon>
        <taxon>Aspergillus subgen. Circumdati</taxon>
    </lineage>
</organism>
<protein>
    <recommendedName>
        <fullName evidence="3">LysM domain-containing protein</fullName>
    </recommendedName>
</protein>
<dbReference type="EMBL" id="VCAU01000011">
    <property type="protein sequence ID" value="KAF9892665.1"/>
    <property type="molecule type" value="Genomic_DNA"/>
</dbReference>
<gene>
    <name evidence="4" type="ORF">FE257_001067</name>
</gene>
<dbReference type="CDD" id="cd00118">
    <property type="entry name" value="LysM"/>
    <property type="match status" value="1"/>
</dbReference>
<keyword evidence="1" id="KW-0147">Chitin-binding</keyword>
<reference evidence="4" key="2">
    <citation type="submission" date="2020-02" db="EMBL/GenBank/DDBJ databases">
        <authorList>
            <person name="Gilchrist C.L.M."/>
            <person name="Chooi Y.-H."/>
        </authorList>
    </citation>
    <scope>NUCLEOTIDE SEQUENCE</scope>
    <source>
        <strain evidence="4">MST-FP2251</strain>
    </source>
</reference>
<dbReference type="Proteomes" id="UP001194746">
    <property type="component" value="Unassembled WGS sequence"/>
</dbReference>
<dbReference type="PANTHER" id="PTHR34997">
    <property type="entry name" value="AM15"/>
    <property type="match status" value="1"/>
</dbReference>
<dbReference type="PANTHER" id="PTHR34997:SF1">
    <property type="entry name" value="PEPTIDOGLYCAN-BINDING LYSIN DOMAIN"/>
    <property type="match status" value="1"/>
</dbReference>
<evidence type="ECO:0000313" key="5">
    <source>
        <dbReference type="Proteomes" id="UP001194746"/>
    </source>
</evidence>
<comment type="caution">
    <text evidence="4">The sequence shown here is derived from an EMBL/GenBank/DDBJ whole genome shotgun (WGS) entry which is preliminary data.</text>
</comment>
<evidence type="ECO:0000313" key="4">
    <source>
        <dbReference type="EMBL" id="KAF9892665.1"/>
    </source>
</evidence>
<evidence type="ECO:0000256" key="2">
    <source>
        <dbReference type="ARBA" id="ARBA00023026"/>
    </source>
</evidence>
<keyword evidence="5" id="KW-1185">Reference proteome</keyword>
<evidence type="ECO:0000256" key="1">
    <source>
        <dbReference type="ARBA" id="ARBA00022669"/>
    </source>
</evidence>
<dbReference type="Gene3D" id="3.10.350.10">
    <property type="entry name" value="LysM domain"/>
    <property type="match status" value="2"/>
</dbReference>
<dbReference type="AlphaFoldDB" id="A0AAD4CTY7"/>
<keyword evidence="2" id="KW-0843">Virulence</keyword>
<feature type="domain" description="LysM" evidence="3">
    <location>
        <begin position="67"/>
        <end position="113"/>
    </location>
</feature>